<evidence type="ECO:0000256" key="2">
    <source>
        <dbReference type="ARBA" id="ARBA00022448"/>
    </source>
</evidence>
<keyword evidence="5 9" id="KW-0812">Transmembrane</keyword>
<keyword evidence="12" id="KW-1185">Reference proteome</keyword>
<dbReference type="InterPro" id="IPR007387">
    <property type="entry name" value="TRAP_DctQ"/>
</dbReference>
<evidence type="ECO:0000256" key="6">
    <source>
        <dbReference type="ARBA" id="ARBA00022989"/>
    </source>
</evidence>
<comment type="subcellular location">
    <subcellularLocation>
        <location evidence="1 9">Cell inner membrane</location>
        <topology evidence="1 9">Multi-pass membrane protein</topology>
    </subcellularLocation>
</comment>
<keyword evidence="4 9" id="KW-0997">Cell inner membrane</keyword>
<dbReference type="GO" id="GO:0015740">
    <property type="term" value="P:C4-dicarboxylate transport"/>
    <property type="evidence" value="ECO:0007669"/>
    <property type="project" value="TreeGrafter"/>
</dbReference>
<dbReference type="InterPro" id="IPR055348">
    <property type="entry name" value="DctQ"/>
</dbReference>
<dbReference type="RefSeq" id="WP_089728513.1">
    <property type="nucleotide sequence ID" value="NZ_FNGI01000005.1"/>
</dbReference>
<evidence type="ECO:0000256" key="4">
    <source>
        <dbReference type="ARBA" id="ARBA00022519"/>
    </source>
</evidence>
<dbReference type="Pfam" id="PF04290">
    <property type="entry name" value="DctQ"/>
    <property type="match status" value="1"/>
</dbReference>
<protein>
    <recommendedName>
        <fullName evidence="9">TRAP transporter small permease protein</fullName>
    </recommendedName>
</protein>
<comment type="subunit">
    <text evidence="9">The complex comprises the extracytoplasmic solute receptor protein and the two transmembrane proteins.</text>
</comment>
<dbReference type="GO" id="GO:0005886">
    <property type="term" value="C:plasma membrane"/>
    <property type="evidence" value="ECO:0007669"/>
    <property type="project" value="UniProtKB-SubCell"/>
</dbReference>
<feature type="domain" description="Tripartite ATP-independent periplasmic transporters DctQ component" evidence="10">
    <location>
        <begin position="52"/>
        <end position="183"/>
    </location>
</feature>
<dbReference type="STRING" id="119000.SAMN05661010_02136"/>
<evidence type="ECO:0000256" key="5">
    <source>
        <dbReference type="ARBA" id="ARBA00022692"/>
    </source>
</evidence>
<organism evidence="11 12">
    <name type="scientific">Modicisalibacter muralis</name>
    <dbReference type="NCBI Taxonomy" id="119000"/>
    <lineage>
        <taxon>Bacteria</taxon>
        <taxon>Pseudomonadati</taxon>
        <taxon>Pseudomonadota</taxon>
        <taxon>Gammaproteobacteria</taxon>
        <taxon>Oceanospirillales</taxon>
        <taxon>Halomonadaceae</taxon>
        <taxon>Modicisalibacter</taxon>
    </lineage>
</organism>
<keyword evidence="2 9" id="KW-0813">Transport</keyword>
<feature type="transmembrane region" description="Helical" evidence="9">
    <location>
        <begin position="72"/>
        <end position="93"/>
    </location>
</feature>
<accession>A0A1G9LKN8</accession>
<gene>
    <name evidence="11" type="ORF">SAMN05661010_02136</name>
</gene>
<evidence type="ECO:0000313" key="11">
    <source>
        <dbReference type="EMBL" id="SDL62532.1"/>
    </source>
</evidence>
<evidence type="ECO:0000259" key="10">
    <source>
        <dbReference type="Pfam" id="PF04290"/>
    </source>
</evidence>
<keyword evidence="6 9" id="KW-1133">Transmembrane helix</keyword>
<feature type="transmembrane region" description="Helical" evidence="9">
    <location>
        <begin position="43"/>
        <end position="66"/>
    </location>
</feature>
<dbReference type="AlphaFoldDB" id="A0A1G9LKN8"/>
<evidence type="ECO:0000256" key="1">
    <source>
        <dbReference type="ARBA" id="ARBA00004429"/>
    </source>
</evidence>
<dbReference type="Proteomes" id="UP000198654">
    <property type="component" value="Unassembled WGS sequence"/>
</dbReference>
<name>A0A1G9LKN8_9GAMM</name>
<comment type="function">
    <text evidence="9">Part of the tripartite ATP-independent periplasmic (TRAP) transport system.</text>
</comment>
<comment type="similarity">
    <text evidence="8 9">Belongs to the TRAP transporter small permease family.</text>
</comment>
<dbReference type="OrthoDB" id="6116361at2"/>
<sequence length="201" mass="23247">MNDNQEAQGTYAAPSPEEQRGRRHGLALFAKPLIWLDRYLEPVIMNIAYAAMVILVLAQVILRFGFSSQIPWGTSVAIYMFIWMAWVGASYNVRQRTHLSFSMVREKLPYAAQFTCLILDAFLWVSMAGVAVYYSIGQVKALQMNFAFVPGSFDMMQWWFYIIMPVSWGLVIFRALQNLWRDVNKYRHREPFEVIGSPLAE</sequence>
<evidence type="ECO:0000256" key="8">
    <source>
        <dbReference type="ARBA" id="ARBA00038436"/>
    </source>
</evidence>
<dbReference type="EMBL" id="FNGI01000005">
    <property type="protein sequence ID" value="SDL62532.1"/>
    <property type="molecule type" value="Genomic_DNA"/>
</dbReference>
<proteinExistence type="inferred from homology"/>
<evidence type="ECO:0000256" key="9">
    <source>
        <dbReference type="RuleBase" id="RU369079"/>
    </source>
</evidence>
<feature type="transmembrane region" description="Helical" evidence="9">
    <location>
        <begin position="156"/>
        <end position="176"/>
    </location>
</feature>
<keyword evidence="7 9" id="KW-0472">Membrane</keyword>
<dbReference type="PANTHER" id="PTHR35011">
    <property type="entry name" value="2,3-DIKETO-L-GULONATE TRAP TRANSPORTER SMALL PERMEASE PROTEIN YIAM"/>
    <property type="match status" value="1"/>
</dbReference>
<evidence type="ECO:0000256" key="3">
    <source>
        <dbReference type="ARBA" id="ARBA00022475"/>
    </source>
</evidence>
<dbReference type="GO" id="GO:0022857">
    <property type="term" value="F:transmembrane transporter activity"/>
    <property type="evidence" value="ECO:0007669"/>
    <property type="project" value="UniProtKB-UniRule"/>
</dbReference>
<dbReference type="PANTHER" id="PTHR35011:SF2">
    <property type="entry name" value="2,3-DIKETO-L-GULONATE TRAP TRANSPORTER SMALL PERMEASE PROTEIN YIAM"/>
    <property type="match status" value="1"/>
</dbReference>
<evidence type="ECO:0000256" key="7">
    <source>
        <dbReference type="ARBA" id="ARBA00023136"/>
    </source>
</evidence>
<feature type="transmembrane region" description="Helical" evidence="9">
    <location>
        <begin position="114"/>
        <end position="136"/>
    </location>
</feature>
<reference evidence="11 12" key="1">
    <citation type="submission" date="2016-10" db="EMBL/GenBank/DDBJ databases">
        <authorList>
            <person name="de Groot N.N."/>
        </authorList>
    </citation>
    <scope>NUCLEOTIDE SEQUENCE [LARGE SCALE GENOMIC DNA]</scope>
    <source>
        <strain evidence="11 12">DSM 14789</strain>
    </source>
</reference>
<evidence type="ECO:0000313" key="12">
    <source>
        <dbReference type="Proteomes" id="UP000198654"/>
    </source>
</evidence>
<keyword evidence="3" id="KW-1003">Cell membrane</keyword>